<feature type="domain" description="DUF4189" evidence="1">
    <location>
        <begin position="2"/>
        <end position="92"/>
    </location>
</feature>
<dbReference type="RefSeq" id="WP_075575249.1">
    <property type="nucleotide sequence ID" value="NZ_CP159925.1"/>
</dbReference>
<name>A0AAU8MTI5_9GAMM</name>
<evidence type="ECO:0000259" key="1">
    <source>
        <dbReference type="Pfam" id="PF13827"/>
    </source>
</evidence>
<dbReference type="EMBL" id="CP159925">
    <property type="protein sequence ID" value="XCO74447.1"/>
    <property type="molecule type" value="Genomic_DNA"/>
</dbReference>
<sequence>MAIDTSNNAVGAASAAVTKRAAEKEALAYCSSKGGGGCKISLTYTNQCGVVAWGDDGFYAAAHAATVPLASELAMDRCAESSNNCKVLYSDCAYAVPAQ</sequence>
<dbReference type="InterPro" id="IPR025240">
    <property type="entry name" value="DUF4189"/>
</dbReference>
<dbReference type="EMBL" id="JBANDL010000002">
    <property type="protein sequence ID" value="MEI2455532.1"/>
    <property type="molecule type" value="Genomic_DNA"/>
</dbReference>
<accession>A0AAU8MTI5</accession>
<evidence type="ECO:0000313" key="2">
    <source>
        <dbReference type="EMBL" id="MEI2455532.1"/>
    </source>
</evidence>
<dbReference type="Pfam" id="PF13827">
    <property type="entry name" value="DUF4189"/>
    <property type="match status" value="1"/>
</dbReference>
<dbReference type="Proteomes" id="UP001387215">
    <property type="component" value="Unassembled WGS sequence"/>
</dbReference>
<reference evidence="2 4" key="1">
    <citation type="submission" date="2024-02" db="EMBL/GenBank/DDBJ databases">
        <title>Lysobacter Genome Sequencing and Mining.</title>
        <authorList>
            <person name="Bierman J."/>
            <person name="Walker M.C."/>
        </authorList>
    </citation>
    <scope>NUCLEOTIDE SEQUENCE [LARGE SCALE GENOMIC DNA]</scope>
    <source>
        <strain evidence="2 4">PB6250</strain>
    </source>
</reference>
<evidence type="ECO:0000313" key="3">
    <source>
        <dbReference type="EMBL" id="XCO74447.1"/>
    </source>
</evidence>
<evidence type="ECO:0000313" key="4">
    <source>
        <dbReference type="Proteomes" id="UP001387215"/>
    </source>
</evidence>
<reference evidence="3" key="2">
    <citation type="submission" date="2024-06" db="EMBL/GenBank/DDBJ databases">
        <authorList>
            <person name="Li S."/>
        </authorList>
    </citation>
    <scope>NUCLEOTIDE SEQUENCE</scope>
    <source>
        <strain evidence="3">SR10</strain>
    </source>
</reference>
<dbReference type="AlphaFoldDB" id="A0AAU8MTI5"/>
<proteinExistence type="predicted"/>
<organism evidence="3">
    <name type="scientific">Lysobacter firmicutimachus</name>
    <dbReference type="NCBI Taxonomy" id="1792846"/>
    <lineage>
        <taxon>Bacteria</taxon>
        <taxon>Pseudomonadati</taxon>
        <taxon>Pseudomonadota</taxon>
        <taxon>Gammaproteobacteria</taxon>
        <taxon>Lysobacterales</taxon>
        <taxon>Lysobacteraceae</taxon>
        <taxon>Lysobacter</taxon>
    </lineage>
</organism>
<protein>
    <submittedName>
        <fullName evidence="3">DUF4189 domain-containing protein</fullName>
    </submittedName>
</protein>
<keyword evidence="4" id="KW-1185">Reference proteome</keyword>
<gene>
    <name evidence="3" type="ORF">ABU614_19005</name>
    <name evidence="2" type="ORF">V2J18_12645</name>
</gene>